<protein>
    <submittedName>
        <fullName evidence="2">Uncharacterized protein</fullName>
    </submittedName>
</protein>
<keyword evidence="3" id="KW-1185">Reference proteome</keyword>
<keyword evidence="1" id="KW-0472">Membrane</keyword>
<proteinExistence type="predicted"/>
<feature type="transmembrane region" description="Helical" evidence="1">
    <location>
        <begin position="89"/>
        <end position="107"/>
    </location>
</feature>
<evidence type="ECO:0000313" key="3">
    <source>
        <dbReference type="Proteomes" id="UP001162164"/>
    </source>
</evidence>
<dbReference type="Proteomes" id="UP001162164">
    <property type="component" value="Unassembled WGS sequence"/>
</dbReference>
<reference evidence="2" key="1">
    <citation type="journal article" date="2023" name="Insect Mol. Biol.">
        <title>Genome sequencing provides insights into the evolution of gene families encoding plant cell wall-degrading enzymes in longhorned beetles.</title>
        <authorList>
            <person name="Shin N.R."/>
            <person name="Okamura Y."/>
            <person name="Kirsch R."/>
            <person name="Pauchet Y."/>
        </authorList>
    </citation>
    <scope>NUCLEOTIDE SEQUENCE</scope>
    <source>
        <strain evidence="2">MMC_N1</strain>
    </source>
</reference>
<name>A0ABQ9JYM1_9CUCU</name>
<comment type="caution">
    <text evidence="2">The sequence shown here is derived from an EMBL/GenBank/DDBJ whole genome shotgun (WGS) entry which is preliminary data.</text>
</comment>
<accession>A0ABQ9JYM1</accession>
<evidence type="ECO:0000313" key="2">
    <source>
        <dbReference type="EMBL" id="KAJ8983085.1"/>
    </source>
</evidence>
<gene>
    <name evidence="2" type="ORF">NQ317_007127</name>
</gene>
<dbReference type="EMBL" id="JAPWTJ010000095">
    <property type="protein sequence ID" value="KAJ8983085.1"/>
    <property type="molecule type" value="Genomic_DNA"/>
</dbReference>
<keyword evidence="1" id="KW-0812">Transmembrane</keyword>
<sequence>MMRFTGRAVNIFGNILKQKSHVVIDHRHLSTLVKIPTKFLQNVQHFSNDVKSKSPLGSLIAKDADQKQEKTDEEKAQKQREQSWKTMKLTLAFFGISFTCLGAYLVITLGAPEKIQMEIQ</sequence>
<evidence type="ECO:0000256" key="1">
    <source>
        <dbReference type="SAM" id="Phobius"/>
    </source>
</evidence>
<organism evidence="2 3">
    <name type="scientific">Molorchus minor</name>
    <dbReference type="NCBI Taxonomy" id="1323400"/>
    <lineage>
        <taxon>Eukaryota</taxon>
        <taxon>Metazoa</taxon>
        <taxon>Ecdysozoa</taxon>
        <taxon>Arthropoda</taxon>
        <taxon>Hexapoda</taxon>
        <taxon>Insecta</taxon>
        <taxon>Pterygota</taxon>
        <taxon>Neoptera</taxon>
        <taxon>Endopterygota</taxon>
        <taxon>Coleoptera</taxon>
        <taxon>Polyphaga</taxon>
        <taxon>Cucujiformia</taxon>
        <taxon>Chrysomeloidea</taxon>
        <taxon>Cerambycidae</taxon>
        <taxon>Lamiinae</taxon>
        <taxon>Monochamini</taxon>
        <taxon>Molorchus</taxon>
    </lineage>
</organism>
<keyword evidence="1" id="KW-1133">Transmembrane helix</keyword>